<evidence type="ECO:0000259" key="1">
    <source>
        <dbReference type="Pfam" id="PF13409"/>
    </source>
</evidence>
<dbReference type="Pfam" id="PF13409">
    <property type="entry name" value="GST_N_2"/>
    <property type="match status" value="1"/>
</dbReference>
<dbReference type="Pfam" id="PF22041">
    <property type="entry name" value="GST_C_7"/>
    <property type="match status" value="1"/>
</dbReference>
<feature type="domain" description="GST N-terminal" evidence="1">
    <location>
        <begin position="20"/>
        <end position="90"/>
    </location>
</feature>
<accession>A0AA38RJF9</accession>
<dbReference type="Gene3D" id="1.20.1050.10">
    <property type="match status" value="1"/>
</dbReference>
<evidence type="ECO:0000313" key="3">
    <source>
        <dbReference type="EMBL" id="KAJ9150866.1"/>
    </source>
</evidence>
<protein>
    <submittedName>
        <fullName evidence="3">Glutathione S-transferase</fullName>
    </submittedName>
</protein>
<organism evidence="3 4">
    <name type="scientific">Pleurostoma richardsiae</name>
    <dbReference type="NCBI Taxonomy" id="41990"/>
    <lineage>
        <taxon>Eukaryota</taxon>
        <taxon>Fungi</taxon>
        <taxon>Dikarya</taxon>
        <taxon>Ascomycota</taxon>
        <taxon>Pezizomycotina</taxon>
        <taxon>Sordariomycetes</taxon>
        <taxon>Sordariomycetidae</taxon>
        <taxon>Calosphaeriales</taxon>
        <taxon>Pleurostomataceae</taxon>
        <taxon>Pleurostoma</taxon>
    </lineage>
</organism>
<evidence type="ECO:0000259" key="2">
    <source>
        <dbReference type="Pfam" id="PF22041"/>
    </source>
</evidence>
<dbReference type="InterPro" id="IPR054416">
    <property type="entry name" value="GST_UstS-like_C"/>
</dbReference>
<dbReference type="Gene3D" id="3.40.30.10">
    <property type="entry name" value="Glutaredoxin"/>
    <property type="match status" value="1"/>
</dbReference>
<evidence type="ECO:0000313" key="4">
    <source>
        <dbReference type="Proteomes" id="UP001174694"/>
    </source>
</evidence>
<dbReference type="InterPro" id="IPR036249">
    <property type="entry name" value="Thioredoxin-like_sf"/>
</dbReference>
<comment type="caution">
    <text evidence="3">The sequence shown here is derived from an EMBL/GenBank/DDBJ whole genome shotgun (WGS) entry which is preliminary data.</text>
</comment>
<dbReference type="EMBL" id="JANBVO010000007">
    <property type="protein sequence ID" value="KAJ9150866.1"/>
    <property type="molecule type" value="Genomic_DNA"/>
</dbReference>
<keyword evidence="4" id="KW-1185">Reference proteome</keyword>
<dbReference type="Proteomes" id="UP001174694">
    <property type="component" value="Unassembled WGS sequence"/>
</dbReference>
<dbReference type="InterPro" id="IPR004045">
    <property type="entry name" value="Glutathione_S-Trfase_N"/>
</dbReference>
<sequence length="243" mass="28131">MAPETTILFDLPSRSPCTAWSLNPWKTRLLLNYKRVDYKTEWCEYPDIKQRLEKHVPANAQGTAYTIPTVMFPDRRYVMDSRKIATVIEESYPEPSVHLDSPYLAKLEDIMARLMPQFRPIYLPAIPKRILSTASQAHWYSTREKMVGMPLDQLEKEKGGERAWAKVEPLFREVTELLKEDGAGPFFKGRTVSYADFVWAGFLIFLQCIGPDVYGEFLRRSGDAEAHAKLLEAVRPWSERNNR</sequence>
<feature type="domain" description="Glutathione S-transferase UstS-like C-terminal" evidence="2">
    <location>
        <begin position="112"/>
        <end position="210"/>
    </location>
</feature>
<gene>
    <name evidence="3" type="ORF">NKR23_g3543</name>
</gene>
<dbReference type="InterPro" id="IPR036282">
    <property type="entry name" value="Glutathione-S-Trfase_C_sf"/>
</dbReference>
<proteinExistence type="predicted"/>
<dbReference type="SUPFAM" id="SSF47616">
    <property type="entry name" value="GST C-terminal domain-like"/>
    <property type="match status" value="1"/>
</dbReference>
<name>A0AA38RJF9_9PEZI</name>
<reference evidence="3" key="1">
    <citation type="submission" date="2022-07" db="EMBL/GenBank/DDBJ databases">
        <title>Fungi with potential for degradation of polypropylene.</title>
        <authorList>
            <person name="Gostincar C."/>
        </authorList>
    </citation>
    <scope>NUCLEOTIDE SEQUENCE</scope>
    <source>
        <strain evidence="3">EXF-13308</strain>
    </source>
</reference>
<dbReference type="SUPFAM" id="SSF52833">
    <property type="entry name" value="Thioredoxin-like"/>
    <property type="match status" value="1"/>
</dbReference>
<dbReference type="AlphaFoldDB" id="A0AA38RJF9"/>